<keyword evidence="2" id="KW-0677">Repeat</keyword>
<evidence type="ECO:0000256" key="1">
    <source>
        <dbReference type="ARBA" id="ARBA00022574"/>
    </source>
</evidence>
<dbReference type="PROSITE" id="PS00678">
    <property type="entry name" value="WD_REPEATS_1"/>
    <property type="match status" value="1"/>
</dbReference>
<dbReference type="OrthoDB" id="284782at2759"/>
<dbReference type="Pfam" id="PF00400">
    <property type="entry name" value="WD40"/>
    <property type="match status" value="6"/>
</dbReference>
<organism evidence="5 6">
    <name type="scientific">Thelephora terrestris</name>
    <dbReference type="NCBI Taxonomy" id="56493"/>
    <lineage>
        <taxon>Eukaryota</taxon>
        <taxon>Fungi</taxon>
        <taxon>Dikarya</taxon>
        <taxon>Basidiomycota</taxon>
        <taxon>Agaricomycotina</taxon>
        <taxon>Agaricomycetes</taxon>
        <taxon>Thelephorales</taxon>
        <taxon>Thelephoraceae</taxon>
        <taxon>Thelephora</taxon>
    </lineage>
</organism>
<dbReference type="CDD" id="cd00200">
    <property type="entry name" value="WD40"/>
    <property type="match status" value="1"/>
</dbReference>
<comment type="function">
    <text evidence="3">Essential component of the cytosolic iron-sulfur (Fe/S) protein assembly machinery. Required for the maturation of extramitochondrial Fe/S proteins.</text>
</comment>
<dbReference type="PROSITE" id="PS50294">
    <property type="entry name" value="WD_REPEATS_REGION"/>
    <property type="match status" value="5"/>
</dbReference>
<accession>A0A9P6HLW8</accession>
<dbReference type="InterPro" id="IPR036322">
    <property type="entry name" value="WD40_repeat_dom_sf"/>
</dbReference>
<reference evidence="5" key="1">
    <citation type="journal article" date="2020" name="Nat. Commun.">
        <title>Large-scale genome sequencing of mycorrhizal fungi provides insights into the early evolution of symbiotic traits.</title>
        <authorList>
            <person name="Miyauchi S."/>
            <person name="Kiss E."/>
            <person name="Kuo A."/>
            <person name="Drula E."/>
            <person name="Kohler A."/>
            <person name="Sanchez-Garcia M."/>
            <person name="Morin E."/>
            <person name="Andreopoulos B."/>
            <person name="Barry K.W."/>
            <person name="Bonito G."/>
            <person name="Buee M."/>
            <person name="Carver A."/>
            <person name="Chen C."/>
            <person name="Cichocki N."/>
            <person name="Clum A."/>
            <person name="Culley D."/>
            <person name="Crous P.W."/>
            <person name="Fauchery L."/>
            <person name="Girlanda M."/>
            <person name="Hayes R.D."/>
            <person name="Keri Z."/>
            <person name="LaButti K."/>
            <person name="Lipzen A."/>
            <person name="Lombard V."/>
            <person name="Magnuson J."/>
            <person name="Maillard F."/>
            <person name="Murat C."/>
            <person name="Nolan M."/>
            <person name="Ohm R.A."/>
            <person name="Pangilinan J."/>
            <person name="Pereira M.F."/>
            <person name="Perotto S."/>
            <person name="Peter M."/>
            <person name="Pfister S."/>
            <person name="Riley R."/>
            <person name="Sitrit Y."/>
            <person name="Stielow J.B."/>
            <person name="Szollosi G."/>
            <person name="Zifcakova L."/>
            <person name="Stursova M."/>
            <person name="Spatafora J.W."/>
            <person name="Tedersoo L."/>
            <person name="Vaario L.M."/>
            <person name="Yamada A."/>
            <person name="Yan M."/>
            <person name="Wang P."/>
            <person name="Xu J."/>
            <person name="Bruns T."/>
            <person name="Baldrian P."/>
            <person name="Vilgalys R."/>
            <person name="Dunand C."/>
            <person name="Henrissat B."/>
            <person name="Grigoriev I.V."/>
            <person name="Hibbett D."/>
            <person name="Nagy L.G."/>
            <person name="Martin F.M."/>
        </authorList>
    </citation>
    <scope>NUCLEOTIDE SEQUENCE</scope>
    <source>
        <strain evidence="5">UH-Tt-Lm1</strain>
    </source>
</reference>
<feature type="repeat" description="WD" evidence="4">
    <location>
        <begin position="337"/>
        <end position="355"/>
    </location>
</feature>
<protein>
    <recommendedName>
        <fullName evidence="3">Probable cytosolic iron-sulfur protein assembly protein 1</fullName>
    </recommendedName>
</protein>
<dbReference type="InterPro" id="IPR020472">
    <property type="entry name" value="WD40_PAC1"/>
</dbReference>
<sequence>MTTDGSSIEITLIAELPGHQDRAWAIAWNPTKPLLASCSADKTVRLYSYHTPPPSDVDSPSHGGELKFELNASITTGHAKTVRALAWSPSGNTLATGSFDSNVGIWQQVGEEDEEGAWECVSSLEGHETECKGVAYSASGTLLASCSRDKSVWVWEVLPDADFECMGVLMEHSQDVKSVAWHPREEVLASCSYDDTIRIWIDDPQDDWDCVAILRGHTSTVWSISFSPDGNYIASGSDDKTVRIWKRMDQHKWECAQVLEGYHDRTIFSVAWGEGTTGSLGWVASASSDGQIIVYQVNVTEEGGIEARLLTKMTSAHGVYDVNCVAWCPGNRLENCLASCGDDGSVKIWKVQVGK</sequence>
<feature type="repeat" description="WD" evidence="4">
    <location>
        <begin position="169"/>
        <end position="200"/>
    </location>
</feature>
<dbReference type="EMBL" id="WIUZ02000004">
    <property type="protein sequence ID" value="KAF9788160.1"/>
    <property type="molecule type" value="Genomic_DNA"/>
</dbReference>
<dbReference type="SUPFAM" id="SSF50978">
    <property type="entry name" value="WD40 repeat-like"/>
    <property type="match status" value="1"/>
</dbReference>
<evidence type="ECO:0000256" key="2">
    <source>
        <dbReference type="ARBA" id="ARBA00022737"/>
    </source>
</evidence>
<evidence type="ECO:0000256" key="4">
    <source>
        <dbReference type="PROSITE-ProRule" id="PRU00221"/>
    </source>
</evidence>
<dbReference type="SMART" id="SM00320">
    <property type="entry name" value="WD40"/>
    <property type="match status" value="7"/>
</dbReference>
<dbReference type="GO" id="GO:0016226">
    <property type="term" value="P:iron-sulfur cluster assembly"/>
    <property type="evidence" value="ECO:0007669"/>
    <property type="project" value="UniProtKB-UniRule"/>
</dbReference>
<dbReference type="Proteomes" id="UP000736335">
    <property type="component" value="Unassembled WGS sequence"/>
</dbReference>
<dbReference type="PRINTS" id="PR00320">
    <property type="entry name" value="GPROTEINBRPT"/>
</dbReference>
<name>A0A9P6HLW8_9AGAM</name>
<gene>
    <name evidence="3" type="primary">CIA1</name>
    <name evidence="5" type="ORF">BJ322DRAFT_1047382</name>
</gene>
<comment type="caution">
    <text evidence="5">The sequence shown here is derived from an EMBL/GenBank/DDBJ whole genome shotgun (WGS) entry which is preliminary data.</text>
</comment>
<evidence type="ECO:0000313" key="6">
    <source>
        <dbReference type="Proteomes" id="UP000736335"/>
    </source>
</evidence>
<dbReference type="PROSITE" id="PS50082">
    <property type="entry name" value="WD_REPEATS_2"/>
    <property type="match status" value="6"/>
</dbReference>
<dbReference type="InterPro" id="IPR001680">
    <property type="entry name" value="WD40_rpt"/>
</dbReference>
<dbReference type="GO" id="GO:0097361">
    <property type="term" value="C:cytosolic [4Fe-4S] assembly targeting complex"/>
    <property type="evidence" value="ECO:0007669"/>
    <property type="project" value="InterPro"/>
</dbReference>
<dbReference type="Gene3D" id="2.130.10.10">
    <property type="entry name" value="YVTN repeat-like/Quinoprotein amine dehydrogenase"/>
    <property type="match status" value="1"/>
</dbReference>
<feature type="repeat" description="WD" evidence="4">
    <location>
        <begin position="75"/>
        <end position="107"/>
    </location>
</feature>
<evidence type="ECO:0000256" key="3">
    <source>
        <dbReference type="HAMAP-Rule" id="MF_03037"/>
    </source>
</evidence>
<dbReference type="InterPro" id="IPR028608">
    <property type="entry name" value="CIAO1/Cia1"/>
</dbReference>
<evidence type="ECO:0000313" key="5">
    <source>
        <dbReference type="EMBL" id="KAF9788160.1"/>
    </source>
</evidence>
<dbReference type="PANTHER" id="PTHR19920">
    <property type="entry name" value="WD40 PROTEIN CIAO1"/>
    <property type="match status" value="1"/>
</dbReference>
<keyword evidence="6" id="KW-1185">Reference proteome</keyword>
<feature type="repeat" description="WD" evidence="4">
    <location>
        <begin position="214"/>
        <end position="246"/>
    </location>
</feature>
<dbReference type="HAMAP" id="MF_03037">
    <property type="entry name" value="ciao1"/>
    <property type="match status" value="1"/>
</dbReference>
<feature type="repeat" description="WD" evidence="4">
    <location>
        <begin position="124"/>
        <end position="157"/>
    </location>
</feature>
<reference evidence="5" key="2">
    <citation type="submission" date="2020-11" db="EMBL/GenBank/DDBJ databases">
        <authorList>
            <consortium name="DOE Joint Genome Institute"/>
            <person name="Kuo A."/>
            <person name="Miyauchi S."/>
            <person name="Kiss E."/>
            <person name="Drula E."/>
            <person name="Kohler A."/>
            <person name="Sanchez-Garcia M."/>
            <person name="Andreopoulos B."/>
            <person name="Barry K.W."/>
            <person name="Bonito G."/>
            <person name="Buee M."/>
            <person name="Carver A."/>
            <person name="Chen C."/>
            <person name="Cichocki N."/>
            <person name="Clum A."/>
            <person name="Culley D."/>
            <person name="Crous P.W."/>
            <person name="Fauchery L."/>
            <person name="Girlanda M."/>
            <person name="Hayes R."/>
            <person name="Keri Z."/>
            <person name="Labutti K."/>
            <person name="Lipzen A."/>
            <person name="Lombard V."/>
            <person name="Magnuson J."/>
            <person name="Maillard F."/>
            <person name="Morin E."/>
            <person name="Murat C."/>
            <person name="Nolan M."/>
            <person name="Ohm R."/>
            <person name="Pangilinan J."/>
            <person name="Pereira M."/>
            <person name="Perotto S."/>
            <person name="Peter M."/>
            <person name="Riley R."/>
            <person name="Sitrit Y."/>
            <person name="Stielow B."/>
            <person name="Szollosi G."/>
            <person name="Zifcakova L."/>
            <person name="Stursova M."/>
            <person name="Spatafora J.W."/>
            <person name="Tedersoo L."/>
            <person name="Vaario L.-M."/>
            <person name="Yamada A."/>
            <person name="Yan M."/>
            <person name="Wang P."/>
            <person name="Xu J."/>
            <person name="Bruns T."/>
            <person name="Baldrian P."/>
            <person name="Vilgalys R."/>
            <person name="Henrissat B."/>
            <person name="Grigoriev I.V."/>
            <person name="Hibbett D."/>
            <person name="Nagy L.G."/>
            <person name="Martin F.M."/>
        </authorList>
    </citation>
    <scope>NUCLEOTIDE SEQUENCE</scope>
    <source>
        <strain evidence="5">UH-Tt-Lm1</strain>
    </source>
</reference>
<dbReference type="AlphaFoldDB" id="A0A9P6HLW8"/>
<proteinExistence type="inferred from homology"/>
<dbReference type="InterPro" id="IPR015943">
    <property type="entry name" value="WD40/YVTN_repeat-like_dom_sf"/>
</dbReference>
<dbReference type="PANTHER" id="PTHR19920:SF0">
    <property type="entry name" value="CYTOSOLIC IRON-SULFUR PROTEIN ASSEMBLY PROTEIN CIAO1-RELATED"/>
    <property type="match status" value="1"/>
</dbReference>
<feature type="repeat" description="WD" evidence="4">
    <location>
        <begin position="16"/>
        <end position="48"/>
    </location>
</feature>
<dbReference type="InterPro" id="IPR019775">
    <property type="entry name" value="WD40_repeat_CS"/>
</dbReference>
<comment type="similarity">
    <text evidence="3">Belongs to the WD repeat CIA1 family.</text>
</comment>
<keyword evidence="1 4" id="KW-0853">WD repeat</keyword>